<name>A0A084EZ01_9BACT</name>
<gene>
    <name evidence="2" type="ORF">UDIV_3970</name>
</gene>
<evidence type="ECO:0000313" key="3">
    <source>
        <dbReference type="Proteomes" id="UP000028537"/>
    </source>
</evidence>
<dbReference type="AlphaFoldDB" id="A0A084EZ01"/>
<proteinExistence type="predicted"/>
<comment type="caution">
    <text evidence="2">The sequence shown here is derived from an EMBL/GenBank/DDBJ whole genome shotgun (WGS) entry which is preliminary data.</text>
</comment>
<feature type="transmembrane region" description="Helical" evidence="1">
    <location>
        <begin position="12"/>
        <end position="35"/>
    </location>
</feature>
<sequence length="195" mass="23352">MDRSKRTKKIIFWTLGSILIAIVLATSIVGIAFLASLHRTTISRQVVLADNHKTELKLNKQYKKNAVDRYKADSLPYQFYLKHNQIDQANKLVNDFETKWLNHFDDFESTYSSKYIDYITNYLNQELRLEFSSNQEFNKFYKQLLKEEFIKKYQSYQGFSEQELDKILNQTRDELIKQKLRVYELTLIQQNPNKK</sequence>
<dbReference type="RefSeq" id="WP_038102764.1">
    <property type="nucleotide sequence ID" value="NZ_JFDP01000051.1"/>
</dbReference>
<organism evidence="2 3">
    <name type="scientific">Ureaplasma diversum NCTC 246</name>
    <dbReference type="NCBI Taxonomy" id="1188241"/>
    <lineage>
        <taxon>Bacteria</taxon>
        <taxon>Bacillati</taxon>
        <taxon>Mycoplasmatota</taxon>
        <taxon>Mycoplasmoidales</taxon>
        <taxon>Mycoplasmoidaceae</taxon>
        <taxon>Ureaplasma</taxon>
    </lineage>
</organism>
<keyword evidence="1" id="KW-1133">Transmembrane helix</keyword>
<keyword evidence="3" id="KW-1185">Reference proteome</keyword>
<dbReference type="EMBL" id="JFDP01000051">
    <property type="protein sequence ID" value="KEZ23193.1"/>
    <property type="molecule type" value="Genomic_DNA"/>
</dbReference>
<evidence type="ECO:0000256" key="1">
    <source>
        <dbReference type="SAM" id="Phobius"/>
    </source>
</evidence>
<keyword evidence="1" id="KW-0472">Membrane</keyword>
<evidence type="ECO:0000313" key="2">
    <source>
        <dbReference type="EMBL" id="KEZ23193.1"/>
    </source>
</evidence>
<dbReference type="Proteomes" id="UP000028537">
    <property type="component" value="Unassembled WGS sequence"/>
</dbReference>
<keyword evidence="1" id="KW-0812">Transmembrane</keyword>
<reference evidence="2 3" key="1">
    <citation type="submission" date="2014-02" db="EMBL/GenBank/DDBJ databases">
        <title>Genome sequence of Ureaplasma diversum strain 246.</title>
        <authorList>
            <person name="Sirand-Pugnet P."/>
            <person name="Breton M."/>
            <person name="Dordet-Frisoni E."/>
            <person name="Baranowski E."/>
            <person name="Barre A."/>
            <person name="Couture C."/>
            <person name="Dupuy V."/>
            <person name="Gaurivaud P."/>
            <person name="Jacob D."/>
            <person name="Lemaitre C."/>
            <person name="Manso-Silvan L."/>
            <person name="Nikolski M."/>
            <person name="Nouvel L.-X."/>
            <person name="Poumarat F."/>
            <person name="Tardy F."/>
            <person name="Thebault P."/>
            <person name="Theil S."/>
            <person name="Citti C."/>
            <person name="Thiaucourt F."/>
            <person name="Blanchard A."/>
        </authorList>
    </citation>
    <scope>NUCLEOTIDE SEQUENCE [LARGE SCALE GENOMIC DNA]</scope>
    <source>
        <strain evidence="2 3">NCTC 246</strain>
    </source>
</reference>
<accession>A0A084EZ01</accession>
<protein>
    <submittedName>
        <fullName evidence="2">Uncharacterized protein</fullName>
    </submittedName>
</protein>